<dbReference type="InterPro" id="IPR001309">
    <property type="entry name" value="Pept_C14_p20"/>
</dbReference>
<dbReference type="GO" id="GO:0004197">
    <property type="term" value="F:cysteine-type endopeptidase activity"/>
    <property type="evidence" value="ECO:0007669"/>
    <property type="project" value="InterPro"/>
</dbReference>
<feature type="domain" description="Caspase family p20" evidence="12">
    <location>
        <begin position="478"/>
        <end position="604"/>
    </location>
</feature>
<organism evidence="13 14">
    <name type="scientific">Strongylocentrotus purpuratus</name>
    <name type="common">Purple sea urchin</name>
    <dbReference type="NCBI Taxonomy" id="7668"/>
    <lineage>
        <taxon>Eukaryota</taxon>
        <taxon>Metazoa</taxon>
        <taxon>Echinodermata</taxon>
        <taxon>Eleutherozoa</taxon>
        <taxon>Echinozoa</taxon>
        <taxon>Echinoidea</taxon>
        <taxon>Euechinoidea</taxon>
        <taxon>Echinacea</taxon>
        <taxon>Camarodonta</taxon>
        <taxon>Echinidea</taxon>
        <taxon>Strongylocentrotidae</taxon>
        <taxon>Strongylocentrotus</taxon>
    </lineage>
</organism>
<keyword evidence="2" id="KW-0645">Protease</keyword>
<dbReference type="GO" id="GO:0042981">
    <property type="term" value="P:regulation of apoptotic process"/>
    <property type="evidence" value="ECO:0007669"/>
    <property type="project" value="InterPro"/>
</dbReference>
<dbReference type="InterPro" id="IPR002138">
    <property type="entry name" value="Pept_C14_p10"/>
</dbReference>
<evidence type="ECO:0000256" key="6">
    <source>
        <dbReference type="ARBA" id="ARBA00022807"/>
    </source>
</evidence>
<dbReference type="AlphaFoldDB" id="A0A7M7N2I1"/>
<sequence length="710" mass="79500">MAFPRSYSDSALSAGVQCDANPGADSSKFRSLLIKISKGLGENDIEKLKYLCQDLGVAHCSFEKMTRGTHLFRELEKLELIKADDISLLVVLMQAINRYDLVTNLKSWSSKEGNLAHRLSAYRSLMLQISDSLSRDERDQFTFYLSGGDSPLPVAAIEECKSLLQLFVLMEKKTLIGPEKLEYFTKIMQSIENLAIVKDIEDYQLAIERLSVHEIQPSSSPNCQGILPPQQHQPYHNYPPQQYHQPQQQATPSFSQQNPQQWQHGQQPAIKKEPKDRTSNTTSGLTVGPEKAKWYYEAVQKNGVAYADKLWENVVQKMLEDEVMKKMQEINIAQQRRAAESMSSVKTEPGGDKREASVTRDLRLGPIEDTTRSQESEQSSTLTNEGQIVPAQTATDTPHPNTESEQSCTLANEGHMIVPAQTATDTPHPNTESEQISSTLTNEGHMEVPAQTATDIPHPKKDAGRIRDSLKYKMDRLPRGMCIIFNGENFTTKDLKKRDGTQKDVEALLNTFQNILKFETQVKNDPTDEEYEECLQELAKMDHSKFDCFVCVILSHGCDGHVYGKDGGEVSISALTGLFNGMSVHPSLVGKPKVFFIQACRGAVPQEAFPIQTDGPTMIANESDTLVSQATVVGYASCRRANVGSLFIISLCDIIDANYKKEDLLSMLTMVNERMSHQNLKGYWKYSGKQIGNPSHTLRKKIFFNEGLDE</sequence>
<protein>
    <recommendedName>
        <fullName evidence="15">Caspase-8</fullName>
    </recommendedName>
</protein>
<dbReference type="GeneID" id="105445989"/>
<dbReference type="InterPro" id="IPR033139">
    <property type="entry name" value="Caspase_cys_AS"/>
</dbReference>
<dbReference type="Gene3D" id="3.40.50.1460">
    <property type="match status" value="1"/>
</dbReference>
<dbReference type="Gene3D" id="1.10.533.10">
    <property type="entry name" value="Death Domain, Fas"/>
    <property type="match status" value="2"/>
</dbReference>
<dbReference type="InterPro" id="IPR016129">
    <property type="entry name" value="Caspase_his_AS"/>
</dbReference>
<keyword evidence="7" id="KW-0865">Zymogen</keyword>
<evidence type="ECO:0000256" key="3">
    <source>
        <dbReference type="ARBA" id="ARBA00022703"/>
    </source>
</evidence>
<evidence type="ECO:0008006" key="15">
    <source>
        <dbReference type="Google" id="ProtNLM"/>
    </source>
</evidence>
<evidence type="ECO:0000256" key="2">
    <source>
        <dbReference type="ARBA" id="ARBA00022670"/>
    </source>
</evidence>
<dbReference type="SMART" id="SM00115">
    <property type="entry name" value="CASc"/>
    <property type="match status" value="1"/>
</dbReference>
<evidence type="ECO:0000256" key="1">
    <source>
        <dbReference type="ARBA" id="ARBA00010134"/>
    </source>
</evidence>
<evidence type="ECO:0000256" key="7">
    <source>
        <dbReference type="ARBA" id="ARBA00023145"/>
    </source>
</evidence>
<dbReference type="GO" id="GO:0006915">
    <property type="term" value="P:apoptotic process"/>
    <property type="evidence" value="ECO:0007669"/>
    <property type="project" value="UniProtKB-KW"/>
</dbReference>
<dbReference type="InterPro" id="IPR011600">
    <property type="entry name" value="Pept_C14_caspase"/>
</dbReference>
<feature type="compositionally biased region" description="Low complexity" evidence="9">
    <location>
        <begin position="376"/>
        <end position="385"/>
    </location>
</feature>
<dbReference type="SUPFAM" id="SSF47986">
    <property type="entry name" value="DEATH domain"/>
    <property type="match status" value="2"/>
</dbReference>
<dbReference type="GO" id="GO:0005737">
    <property type="term" value="C:cytoplasm"/>
    <property type="evidence" value="ECO:0007669"/>
    <property type="project" value="UniProtKB-ARBA"/>
</dbReference>
<dbReference type="PROSITE" id="PS50168">
    <property type="entry name" value="DED"/>
    <property type="match status" value="2"/>
</dbReference>
<keyword evidence="3" id="KW-0053">Apoptosis</keyword>
<dbReference type="FunFam" id="1.10.533.10:FF:000016">
    <property type="entry name" value="CASP8 and FADD-like apoptosis regulator"/>
    <property type="match status" value="1"/>
</dbReference>
<dbReference type="InterPro" id="IPR015917">
    <property type="entry name" value="Pept_C14A"/>
</dbReference>
<reference evidence="13" key="2">
    <citation type="submission" date="2021-01" db="UniProtKB">
        <authorList>
            <consortium name="EnsemblMetazoa"/>
        </authorList>
    </citation>
    <scope>IDENTIFICATION</scope>
</reference>
<keyword evidence="5" id="KW-0378">Hydrolase</keyword>
<name>A0A7M7N2I1_STRPU</name>
<evidence type="ECO:0000313" key="13">
    <source>
        <dbReference type="EnsemblMetazoa" id="XP_030830139"/>
    </source>
</evidence>
<reference evidence="14" key="1">
    <citation type="submission" date="2015-02" db="EMBL/GenBank/DDBJ databases">
        <title>Genome sequencing for Strongylocentrotus purpuratus.</title>
        <authorList>
            <person name="Murali S."/>
            <person name="Liu Y."/>
            <person name="Vee V."/>
            <person name="English A."/>
            <person name="Wang M."/>
            <person name="Skinner E."/>
            <person name="Han Y."/>
            <person name="Muzny D.M."/>
            <person name="Worley K.C."/>
            <person name="Gibbs R.A."/>
        </authorList>
    </citation>
    <scope>NUCLEOTIDE SEQUENCE</scope>
</reference>
<dbReference type="Pfam" id="PF01335">
    <property type="entry name" value="DED"/>
    <property type="match status" value="2"/>
</dbReference>
<evidence type="ECO:0000259" key="12">
    <source>
        <dbReference type="PROSITE" id="PS50208"/>
    </source>
</evidence>
<dbReference type="KEGG" id="spu:105445989"/>
<keyword evidence="14" id="KW-1185">Reference proteome</keyword>
<dbReference type="PROSITE" id="PS50208">
    <property type="entry name" value="CASPASE_P20"/>
    <property type="match status" value="1"/>
</dbReference>
<keyword evidence="6" id="KW-0788">Thiol protease</keyword>
<feature type="domain" description="Caspase family p10" evidence="11">
    <location>
        <begin position="622"/>
        <end position="706"/>
    </location>
</feature>
<feature type="region of interest" description="Disordered" evidence="9">
    <location>
        <begin position="335"/>
        <end position="407"/>
    </location>
</feature>
<evidence type="ECO:0000313" key="14">
    <source>
        <dbReference type="Proteomes" id="UP000007110"/>
    </source>
</evidence>
<dbReference type="PRINTS" id="PR00376">
    <property type="entry name" value="IL1BCENZYME"/>
</dbReference>
<dbReference type="GO" id="GO:0006508">
    <property type="term" value="P:proteolysis"/>
    <property type="evidence" value="ECO:0007669"/>
    <property type="project" value="UniProtKB-KW"/>
</dbReference>
<dbReference type="EnsemblMetazoa" id="XM_030974279">
    <property type="protein sequence ID" value="XP_030830139"/>
    <property type="gene ID" value="LOC105445989"/>
</dbReference>
<feature type="domain" description="DED" evidence="10">
    <location>
        <begin position="28"/>
        <end position="107"/>
    </location>
</feature>
<dbReference type="Proteomes" id="UP000007110">
    <property type="component" value="Unassembled WGS sequence"/>
</dbReference>
<dbReference type="PANTHER" id="PTHR48169">
    <property type="entry name" value="DED DOMAIN-CONTAINING PROTEIN"/>
    <property type="match status" value="1"/>
</dbReference>
<dbReference type="PROSITE" id="PS01121">
    <property type="entry name" value="CASPASE_HIS"/>
    <property type="match status" value="1"/>
</dbReference>
<dbReference type="PANTHER" id="PTHR48169:SF7">
    <property type="entry name" value="CASPASE 10"/>
    <property type="match status" value="1"/>
</dbReference>
<evidence type="ECO:0000259" key="11">
    <source>
        <dbReference type="PROSITE" id="PS50207"/>
    </source>
</evidence>
<comment type="similarity">
    <text evidence="1 8">Belongs to the peptidase C14A family.</text>
</comment>
<dbReference type="Pfam" id="PF00656">
    <property type="entry name" value="Peptidase_C14"/>
    <property type="match status" value="1"/>
</dbReference>
<feature type="compositionally biased region" description="Low complexity" evidence="9">
    <location>
        <begin position="228"/>
        <end position="249"/>
    </location>
</feature>
<evidence type="ECO:0000256" key="4">
    <source>
        <dbReference type="ARBA" id="ARBA00022737"/>
    </source>
</evidence>
<dbReference type="CDD" id="cd00045">
    <property type="entry name" value="DED"/>
    <property type="match status" value="1"/>
</dbReference>
<dbReference type="RefSeq" id="XP_030830139.1">
    <property type="nucleotide sequence ID" value="XM_030974279.1"/>
</dbReference>
<dbReference type="SMART" id="SM00031">
    <property type="entry name" value="DED"/>
    <property type="match status" value="2"/>
</dbReference>
<evidence type="ECO:0000256" key="5">
    <source>
        <dbReference type="ARBA" id="ARBA00022801"/>
    </source>
</evidence>
<dbReference type="OMA" id="SCTLANE"/>
<dbReference type="InterPro" id="IPR029030">
    <property type="entry name" value="Caspase-like_dom_sf"/>
</dbReference>
<proteinExistence type="inferred from homology"/>
<accession>A0A7M7N2I1</accession>
<evidence type="ECO:0000256" key="8">
    <source>
        <dbReference type="RuleBase" id="RU003971"/>
    </source>
</evidence>
<dbReference type="SUPFAM" id="SSF52129">
    <property type="entry name" value="Caspase-like"/>
    <property type="match status" value="1"/>
</dbReference>
<feature type="compositionally biased region" description="Polar residues" evidence="9">
    <location>
        <begin position="390"/>
        <end position="407"/>
    </location>
</feature>
<feature type="region of interest" description="Disordered" evidence="9">
    <location>
        <begin position="216"/>
        <end position="287"/>
    </location>
</feature>
<dbReference type="InterPro" id="IPR011029">
    <property type="entry name" value="DEATH-like_dom_sf"/>
</dbReference>
<feature type="domain" description="DED" evidence="10">
    <location>
        <begin position="121"/>
        <end position="202"/>
    </location>
</feature>
<dbReference type="CDD" id="cd00032">
    <property type="entry name" value="CASc"/>
    <property type="match status" value="1"/>
</dbReference>
<keyword evidence="4" id="KW-0677">Repeat</keyword>
<feature type="compositionally biased region" description="Basic and acidic residues" evidence="9">
    <location>
        <begin position="349"/>
        <end position="363"/>
    </location>
</feature>
<dbReference type="GO" id="GO:0051604">
    <property type="term" value="P:protein maturation"/>
    <property type="evidence" value="ECO:0007669"/>
    <property type="project" value="UniProtKB-ARBA"/>
</dbReference>
<dbReference type="InParanoid" id="A0A7M7N2I1"/>
<dbReference type="PROSITE" id="PS01122">
    <property type="entry name" value="CASPASE_CYS"/>
    <property type="match status" value="1"/>
</dbReference>
<dbReference type="PROSITE" id="PS50207">
    <property type="entry name" value="CASPASE_P10"/>
    <property type="match status" value="1"/>
</dbReference>
<dbReference type="InterPro" id="IPR001875">
    <property type="entry name" value="DED_dom"/>
</dbReference>
<dbReference type="OrthoDB" id="6114029at2759"/>
<evidence type="ECO:0000256" key="9">
    <source>
        <dbReference type="SAM" id="MobiDB-lite"/>
    </source>
</evidence>
<feature type="compositionally biased region" description="Low complexity" evidence="9">
    <location>
        <begin position="256"/>
        <end position="267"/>
    </location>
</feature>
<evidence type="ECO:0000259" key="10">
    <source>
        <dbReference type="PROSITE" id="PS50168"/>
    </source>
</evidence>